<evidence type="ECO:0000256" key="6">
    <source>
        <dbReference type="ARBA" id="ARBA00022490"/>
    </source>
</evidence>
<comment type="catalytic activity">
    <reaction evidence="1">
        <text>Exonucleolytic cleavage of poly(A) to 5'-AMP.</text>
        <dbReference type="EC" id="3.1.13.4"/>
    </reaction>
</comment>
<keyword evidence="11" id="KW-0269">Exonuclease</keyword>
<accession>A0A6A4X5Q0</accession>
<dbReference type="GO" id="GO:0004535">
    <property type="term" value="F:poly(A)-specific ribonuclease activity"/>
    <property type="evidence" value="ECO:0007669"/>
    <property type="project" value="UniProtKB-EC"/>
</dbReference>
<keyword evidence="13" id="KW-0694">RNA-binding</keyword>
<feature type="compositionally biased region" description="Polar residues" evidence="18">
    <location>
        <begin position="1"/>
        <end position="14"/>
    </location>
</feature>
<dbReference type="GO" id="GO:0030014">
    <property type="term" value="C:CCR4-NOT complex"/>
    <property type="evidence" value="ECO:0007669"/>
    <property type="project" value="InterPro"/>
</dbReference>
<evidence type="ECO:0000256" key="2">
    <source>
        <dbReference type="ARBA" id="ARBA00004123"/>
    </source>
</evidence>
<organism evidence="19 20">
    <name type="scientific">Amphibalanus amphitrite</name>
    <name type="common">Striped barnacle</name>
    <name type="synonym">Balanus amphitrite</name>
    <dbReference type="NCBI Taxonomy" id="1232801"/>
    <lineage>
        <taxon>Eukaryota</taxon>
        <taxon>Metazoa</taxon>
        <taxon>Ecdysozoa</taxon>
        <taxon>Arthropoda</taxon>
        <taxon>Crustacea</taxon>
        <taxon>Multicrustacea</taxon>
        <taxon>Cirripedia</taxon>
        <taxon>Thoracica</taxon>
        <taxon>Thoracicalcarea</taxon>
        <taxon>Balanomorpha</taxon>
        <taxon>Balanoidea</taxon>
        <taxon>Balanidae</taxon>
        <taxon>Amphibalaninae</taxon>
        <taxon>Amphibalanus</taxon>
    </lineage>
</organism>
<dbReference type="OrthoDB" id="1164111at2759"/>
<evidence type="ECO:0000313" key="19">
    <source>
        <dbReference type="EMBL" id="KAF0311354.1"/>
    </source>
</evidence>
<comment type="similarity">
    <text evidence="4">Belongs to the CAF1 family.</text>
</comment>
<evidence type="ECO:0000256" key="14">
    <source>
        <dbReference type="ARBA" id="ARBA00023015"/>
    </source>
</evidence>
<dbReference type="GO" id="GO:0031047">
    <property type="term" value="P:regulatory ncRNA-mediated gene silencing"/>
    <property type="evidence" value="ECO:0007669"/>
    <property type="project" value="UniProtKB-KW"/>
</dbReference>
<dbReference type="Pfam" id="PF04857">
    <property type="entry name" value="CAF1"/>
    <property type="match status" value="2"/>
</dbReference>
<feature type="region of interest" description="Disordered" evidence="18">
    <location>
        <begin position="299"/>
        <end position="319"/>
    </location>
</feature>
<evidence type="ECO:0000256" key="7">
    <source>
        <dbReference type="ARBA" id="ARBA00022491"/>
    </source>
</evidence>
<feature type="region of interest" description="Disordered" evidence="18">
    <location>
        <begin position="1"/>
        <end position="40"/>
    </location>
</feature>
<keyword evidence="20" id="KW-1185">Reference proteome</keyword>
<dbReference type="InterPro" id="IPR036397">
    <property type="entry name" value="RNaseH_sf"/>
</dbReference>
<keyword evidence="9" id="KW-0479">Metal-binding</keyword>
<keyword evidence="6" id="KW-0963">Cytoplasm</keyword>
<evidence type="ECO:0000256" key="18">
    <source>
        <dbReference type="SAM" id="MobiDB-lite"/>
    </source>
</evidence>
<dbReference type="GO" id="GO:0006417">
    <property type="term" value="P:regulation of translation"/>
    <property type="evidence" value="ECO:0007669"/>
    <property type="project" value="UniProtKB-KW"/>
</dbReference>
<protein>
    <recommendedName>
        <fullName evidence="5">poly(A)-specific ribonuclease</fullName>
        <ecNumber evidence="5">3.1.13.4</ecNumber>
    </recommendedName>
</protein>
<evidence type="ECO:0000313" key="20">
    <source>
        <dbReference type="Proteomes" id="UP000440578"/>
    </source>
</evidence>
<dbReference type="PANTHER" id="PTHR10797">
    <property type="entry name" value="CCR4-NOT TRANSCRIPTION COMPLEX SUBUNIT"/>
    <property type="match status" value="1"/>
</dbReference>
<evidence type="ECO:0000256" key="16">
    <source>
        <dbReference type="ARBA" id="ARBA00023163"/>
    </source>
</evidence>
<keyword evidence="12" id="KW-0810">Translation regulation</keyword>
<keyword evidence="7" id="KW-0678">Repressor</keyword>
<keyword evidence="8" id="KW-0540">Nuclease</keyword>
<keyword evidence="10" id="KW-0378">Hydrolase</keyword>
<evidence type="ECO:0000256" key="11">
    <source>
        <dbReference type="ARBA" id="ARBA00022839"/>
    </source>
</evidence>
<keyword evidence="14" id="KW-0805">Transcription regulation</keyword>
<keyword evidence="16" id="KW-0804">Transcription</keyword>
<proteinExistence type="inferred from homology"/>
<evidence type="ECO:0000256" key="3">
    <source>
        <dbReference type="ARBA" id="ARBA00004496"/>
    </source>
</evidence>
<gene>
    <name evidence="19" type="primary">Cnot7</name>
    <name evidence="19" type="ORF">FJT64_017809</name>
</gene>
<evidence type="ECO:0000256" key="5">
    <source>
        <dbReference type="ARBA" id="ARBA00012161"/>
    </source>
</evidence>
<dbReference type="FunFam" id="3.30.420.10:FF:000005">
    <property type="entry name" value="CCR4-NOT transcription complex subunit 7"/>
    <property type="match status" value="1"/>
</dbReference>
<name>A0A6A4X5Q0_AMPAM</name>
<evidence type="ECO:0000256" key="10">
    <source>
        <dbReference type="ARBA" id="ARBA00022801"/>
    </source>
</evidence>
<evidence type="ECO:0000256" key="4">
    <source>
        <dbReference type="ARBA" id="ARBA00008372"/>
    </source>
</evidence>
<keyword evidence="17" id="KW-0539">Nucleus</keyword>
<dbReference type="SUPFAM" id="SSF53098">
    <property type="entry name" value="Ribonuclease H-like"/>
    <property type="match status" value="1"/>
</dbReference>
<dbReference type="InterPro" id="IPR006941">
    <property type="entry name" value="RNase_CAF1"/>
</dbReference>
<evidence type="ECO:0000256" key="1">
    <source>
        <dbReference type="ARBA" id="ARBA00001663"/>
    </source>
</evidence>
<dbReference type="AlphaFoldDB" id="A0A6A4X5Q0"/>
<dbReference type="InterPro" id="IPR039637">
    <property type="entry name" value="CNOT7/CNOT8/Pop2"/>
</dbReference>
<dbReference type="InterPro" id="IPR012337">
    <property type="entry name" value="RNaseH-like_sf"/>
</dbReference>
<evidence type="ECO:0000256" key="8">
    <source>
        <dbReference type="ARBA" id="ARBA00022722"/>
    </source>
</evidence>
<dbReference type="GO" id="GO:0005634">
    <property type="term" value="C:nucleus"/>
    <property type="evidence" value="ECO:0007669"/>
    <property type="project" value="UniProtKB-SubCell"/>
</dbReference>
<keyword evidence="15" id="KW-0943">RNA-mediated gene silencing</keyword>
<evidence type="ECO:0000256" key="13">
    <source>
        <dbReference type="ARBA" id="ARBA00022884"/>
    </source>
</evidence>
<dbReference type="GO" id="GO:0046872">
    <property type="term" value="F:metal ion binding"/>
    <property type="evidence" value="ECO:0007669"/>
    <property type="project" value="UniProtKB-KW"/>
</dbReference>
<dbReference type="EMBL" id="VIIS01000242">
    <property type="protein sequence ID" value="KAF0311354.1"/>
    <property type="molecule type" value="Genomic_DNA"/>
</dbReference>
<evidence type="ECO:0000256" key="15">
    <source>
        <dbReference type="ARBA" id="ARBA00023158"/>
    </source>
</evidence>
<comment type="caution">
    <text evidence="19">The sequence shown here is derived from an EMBL/GenBank/DDBJ whole genome shotgun (WGS) entry which is preliminary data.</text>
</comment>
<reference evidence="19 20" key="1">
    <citation type="submission" date="2019-07" db="EMBL/GenBank/DDBJ databases">
        <title>Draft genome assembly of a fouling barnacle, Amphibalanus amphitrite (Darwin, 1854): The first reference genome for Thecostraca.</title>
        <authorList>
            <person name="Kim W."/>
        </authorList>
    </citation>
    <scope>NUCLEOTIDE SEQUENCE [LARGE SCALE GENOMIC DNA]</scope>
    <source>
        <strain evidence="19">SNU_AA5</strain>
        <tissue evidence="19">Soma without cirri and trophi</tissue>
    </source>
</reference>
<evidence type="ECO:0000256" key="17">
    <source>
        <dbReference type="ARBA" id="ARBA00023242"/>
    </source>
</evidence>
<sequence>MTMQNGNASESTGGWPTGGAQAGSSWPAGSHTPVQPTPSNEECGIREVWAYNLDREFDNIRKVAQTYKYVAMDTEFPGVVARPIGEFRSAQDYEYQLRRCNVDHLKMIQLGVTFFDEQGRMPQPITTWQFNFKFNLVEDMYAQESIELLQKSGIQFPVHDDEGIEPFEFAELITTSGVVLMDDVKWISFHSGYDFGYLLKILTNQNLPKEESEFFELLRMYFPTMYDVKYLMKSCKNLKGGLQELAEQLELERVGPQHQAGSDSLLTGAAFFKMREMFFEDNIDDAKYGGHLYGLGTPYQVNGGGQQEPAGEPATSSSS</sequence>
<dbReference type="GO" id="GO:0003723">
    <property type="term" value="F:RNA binding"/>
    <property type="evidence" value="ECO:0007669"/>
    <property type="project" value="UniProtKB-KW"/>
</dbReference>
<evidence type="ECO:0000256" key="12">
    <source>
        <dbReference type="ARBA" id="ARBA00022845"/>
    </source>
</evidence>
<dbReference type="Gene3D" id="3.30.420.10">
    <property type="entry name" value="Ribonuclease H-like superfamily/Ribonuclease H"/>
    <property type="match status" value="1"/>
</dbReference>
<dbReference type="Proteomes" id="UP000440578">
    <property type="component" value="Unassembled WGS sequence"/>
</dbReference>
<evidence type="ECO:0000256" key="9">
    <source>
        <dbReference type="ARBA" id="ARBA00022723"/>
    </source>
</evidence>
<dbReference type="GO" id="GO:0005737">
    <property type="term" value="C:cytoplasm"/>
    <property type="evidence" value="ECO:0007669"/>
    <property type="project" value="UniProtKB-SubCell"/>
</dbReference>
<comment type="subcellular location">
    <subcellularLocation>
        <location evidence="3">Cytoplasm</location>
    </subcellularLocation>
    <subcellularLocation>
        <location evidence="2">Nucleus</location>
    </subcellularLocation>
</comment>
<dbReference type="EC" id="3.1.13.4" evidence="5"/>